<dbReference type="EMBL" id="CP065666">
    <property type="protein sequence ID" value="QPS04095.1"/>
    <property type="molecule type" value="Genomic_DNA"/>
</dbReference>
<dbReference type="AlphaFoldDB" id="A0A380U6W4"/>
<evidence type="ECO:0000313" key="1">
    <source>
        <dbReference type="EMBL" id="QPS04095.1"/>
    </source>
</evidence>
<evidence type="ECO:0000313" key="4">
    <source>
        <dbReference type="Proteomes" id="UP000595107"/>
    </source>
</evidence>
<sequence length="185" mass="20855">MNAKVQISLSKQIPLYRTINMVDAYSLAFNTTTQTQVLISCISKETIRLKSLEQENSAVPHSFTVLESLISIAEDLAANYCNIFDVEHDKYKNGLNNSNIQYDAGDLLEPYGLAHEVSTWLSTLIFQMKDELITVKKSSTALCDAVFAGLENLINIADYLSDNHRNTFIIEFEKYEAEWEASKNG</sequence>
<accession>A0A380U6W4</accession>
<reference evidence="2 3" key="1">
    <citation type="submission" date="2018-06" db="EMBL/GenBank/DDBJ databases">
        <authorList>
            <consortium name="Pathogen Informatics"/>
            <person name="Doyle S."/>
        </authorList>
    </citation>
    <scope>NUCLEOTIDE SEQUENCE [LARGE SCALE GENOMIC DNA]</scope>
    <source>
        <strain evidence="2 3">NCTC10308</strain>
    </source>
</reference>
<reference evidence="1 4" key="2">
    <citation type="submission" date="2020-12" db="EMBL/GenBank/DDBJ databases">
        <title>FDA dAtabase for Regulatory Grade micrObial Sequences (FDA-ARGOS): Supporting development and validation of Infectious Disease Dx tests.</title>
        <authorList>
            <person name="Sproer C."/>
            <person name="Gronow S."/>
            <person name="Severitt S."/>
            <person name="Schroder I."/>
            <person name="Tallon L."/>
            <person name="Sadzewicz L."/>
            <person name="Zhao X."/>
            <person name="Boylan J."/>
            <person name="Ott S."/>
            <person name="Bowen H."/>
            <person name="Vavikolanu K."/>
            <person name="Mehta A."/>
            <person name="Aluvathingal J."/>
            <person name="Nadendla S."/>
            <person name="Lowell S."/>
            <person name="Myers T."/>
            <person name="Yan Y."/>
            <person name="Sichtig H."/>
        </authorList>
    </citation>
    <scope>NUCLEOTIDE SEQUENCE [LARGE SCALE GENOMIC DNA]</scope>
    <source>
        <strain evidence="1 4">FDAARGOS_910</strain>
    </source>
</reference>
<dbReference type="RefSeq" id="WP_004691592.1">
    <property type="nucleotide sequence ID" value="NZ_BBTB01000009.1"/>
</dbReference>
<dbReference type="Proteomes" id="UP000595107">
    <property type="component" value="Chromosome"/>
</dbReference>
<name>A0A380U6W4_ACIJO</name>
<dbReference type="EMBL" id="UFRV01000006">
    <property type="protein sequence ID" value="SUT97858.1"/>
    <property type="molecule type" value="Genomic_DNA"/>
</dbReference>
<evidence type="ECO:0000313" key="3">
    <source>
        <dbReference type="Proteomes" id="UP000254227"/>
    </source>
</evidence>
<dbReference type="Proteomes" id="UP000254227">
    <property type="component" value="Unassembled WGS sequence"/>
</dbReference>
<organism evidence="2 3">
    <name type="scientific">Acinetobacter johnsonii</name>
    <dbReference type="NCBI Taxonomy" id="40214"/>
    <lineage>
        <taxon>Bacteria</taxon>
        <taxon>Pseudomonadati</taxon>
        <taxon>Pseudomonadota</taxon>
        <taxon>Gammaproteobacteria</taxon>
        <taxon>Moraxellales</taxon>
        <taxon>Moraxellaceae</taxon>
        <taxon>Acinetobacter</taxon>
    </lineage>
</organism>
<gene>
    <name evidence="1" type="ORF">I6G67_00775</name>
    <name evidence="2" type="ORF">NCTC10308_02616</name>
</gene>
<protein>
    <submittedName>
        <fullName evidence="2">Uncharacterized protein</fullName>
    </submittedName>
</protein>
<proteinExistence type="predicted"/>
<evidence type="ECO:0000313" key="2">
    <source>
        <dbReference type="EMBL" id="SUT97858.1"/>
    </source>
</evidence>